<dbReference type="SMART" id="SM00248">
    <property type="entry name" value="ANK"/>
    <property type="match status" value="4"/>
</dbReference>
<dbReference type="Pfam" id="PF13962">
    <property type="entry name" value="PGG"/>
    <property type="match status" value="1"/>
</dbReference>
<keyword evidence="1" id="KW-1133">Transmembrane helix</keyword>
<reference evidence="4" key="1">
    <citation type="journal article" date="2016" name="Nat. Biotechnol.">
        <title>Sequencing wild and cultivated cassava and related species reveals extensive interspecific hybridization and genetic diversity.</title>
        <authorList>
            <person name="Bredeson J.V."/>
            <person name="Lyons J.B."/>
            <person name="Prochnik S.E."/>
            <person name="Wu G.A."/>
            <person name="Ha C.M."/>
            <person name="Edsinger-Gonzales E."/>
            <person name="Grimwood J."/>
            <person name="Schmutz J."/>
            <person name="Rabbi I.Y."/>
            <person name="Egesi C."/>
            <person name="Nauluvula P."/>
            <person name="Lebot V."/>
            <person name="Ndunguru J."/>
            <person name="Mkamilo G."/>
            <person name="Bart R.S."/>
            <person name="Setter T.L."/>
            <person name="Gleadow R.M."/>
            <person name="Kulakow P."/>
            <person name="Ferguson M.E."/>
            <person name="Rounsley S."/>
            <person name="Rokhsar D.S."/>
        </authorList>
    </citation>
    <scope>NUCLEOTIDE SEQUENCE [LARGE SCALE GENOMIC DNA]</scope>
    <source>
        <strain evidence="4">cv. AM560-2</strain>
    </source>
</reference>
<dbReference type="OrthoDB" id="851784at2759"/>
<evidence type="ECO:0000313" key="3">
    <source>
        <dbReference type="EMBL" id="OAY32092.1"/>
    </source>
</evidence>
<accession>A0A2C9UNC8</accession>
<evidence type="ECO:0000313" key="4">
    <source>
        <dbReference type="Proteomes" id="UP000091857"/>
    </source>
</evidence>
<keyword evidence="1" id="KW-0472">Membrane</keyword>
<keyword evidence="4" id="KW-1185">Reference proteome</keyword>
<dbReference type="Gramene" id="Manes.14G165900.1.v8.1">
    <property type="protein sequence ID" value="Manes.14G165900.1.v8.1.CDS"/>
    <property type="gene ID" value="Manes.14G165900.v8.1"/>
</dbReference>
<dbReference type="Gene3D" id="1.25.40.20">
    <property type="entry name" value="Ankyrin repeat-containing domain"/>
    <property type="match status" value="2"/>
</dbReference>
<feature type="transmembrane region" description="Helical" evidence="1">
    <location>
        <begin position="449"/>
        <end position="473"/>
    </location>
</feature>
<gene>
    <name evidence="3" type="ORF">MANES_14G165900v8</name>
</gene>
<proteinExistence type="predicted"/>
<feature type="transmembrane region" description="Helical" evidence="1">
    <location>
        <begin position="530"/>
        <end position="553"/>
    </location>
</feature>
<dbReference type="Pfam" id="PF12796">
    <property type="entry name" value="Ank_2"/>
    <property type="match status" value="2"/>
</dbReference>
<dbReference type="Gramene" id="Manes.14G165900.2.v8.1">
    <property type="protein sequence ID" value="Manes.14G165900.2.v8.1.CDS"/>
    <property type="gene ID" value="Manes.14G165900.v8.1"/>
</dbReference>
<dbReference type="STRING" id="3983.A0A2C9UNC8"/>
<dbReference type="Proteomes" id="UP000091857">
    <property type="component" value="Chromosome 14"/>
</dbReference>
<protein>
    <recommendedName>
        <fullName evidence="2">PGG domain-containing protein</fullName>
    </recommendedName>
</protein>
<sequence>MGDVEEGEHLEKRERQLELYKAAMSGDWVTAEGILDKYPEEFESTINAQGETALHIATAANHAEFVKQMVNKIPEEKKHYLAIKASNENNGQGNTAFFYAAVSGNVEVAQIMLKKNNSLAMIRGKKNALPIHVAALVGNKEMVRFLYKRCKEQLKTNDRKALLVPLIHSEIYDVALNMVENHLWLATAKDVNNETALHALATKSFNDKTSSSSSSFNLFSVLNIFRKKNIVVQKQGLELVKLLWKNVILMQDEDISRLMIAKSGKLIFIAAKQGNVEFLTTLIASYPDLVLKVNDNNYTIFHEAVLNRHIDIFKLIYEIGSIKNFINSNKDKEGNNILHLAAISVPSRLNDIPGPALQLQRELQWFEEVKAVVSPQQIEAKNKGGQTPRDMFIEKHQNLRKDGEDWMRNTANSCMVVATLITTVVFAAAFTVPGGNGQANGIPNLLNNIWFQIFAITDAISLIFSASSVLSFLSILTSRYSMDDFRISLPTKLIFGLFFLFIAIVTMMVAFVAAFFIIFKHGLLRFAFPIAGIAIFPILLFLFQHFLLFAQVIRSTYMSSRLFRRNENRLFSKRLVKNLNDTNKSS</sequence>
<dbReference type="InterPro" id="IPR036770">
    <property type="entry name" value="Ankyrin_rpt-contain_sf"/>
</dbReference>
<keyword evidence="1" id="KW-0812">Transmembrane</keyword>
<dbReference type="PANTHER" id="PTHR24177:SF434">
    <property type="entry name" value="PGG DOMAIN-CONTAINING PROTEIN"/>
    <property type="match status" value="1"/>
</dbReference>
<dbReference type="EMBL" id="CM004400">
    <property type="protein sequence ID" value="OAY32092.1"/>
    <property type="molecule type" value="Genomic_DNA"/>
</dbReference>
<evidence type="ECO:0000256" key="1">
    <source>
        <dbReference type="SAM" id="Phobius"/>
    </source>
</evidence>
<name>A0A2C9UNC8_MANES</name>
<dbReference type="PANTHER" id="PTHR24177">
    <property type="entry name" value="CASKIN"/>
    <property type="match status" value="1"/>
</dbReference>
<dbReference type="AlphaFoldDB" id="A0A2C9UNC8"/>
<comment type="caution">
    <text evidence="3">The sequence shown here is derived from an EMBL/GenBank/DDBJ whole genome shotgun (WGS) entry which is preliminary data.</text>
</comment>
<feature type="domain" description="PGG" evidence="2">
    <location>
        <begin position="405"/>
        <end position="517"/>
    </location>
</feature>
<dbReference type="GO" id="GO:0016020">
    <property type="term" value="C:membrane"/>
    <property type="evidence" value="ECO:0000318"/>
    <property type="project" value="GO_Central"/>
</dbReference>
<feature type="transmembrane region" description="Helical" evidence="1">
    <location>
        <begin position="410"/>
        <end position="429"/>
    </location>
</feature>
<dbReference type="InterPro" id="IPR002110">
    <property type="entry name" value="Ankyrin_rpt"/>
</dbReference>
<feature type="transmembrane region" description="Helical" evidence="1">
    <location>
        <begin position="493"/>
        <end position="518"/>
    </location>
</feature>
<dbReference type="SUPFAM" id="SSF48403">
    <property type="entry name" value="Ankyrin repeat"/>
    <property type="match status" value="2"/>
</dbReference>
<organism evidence="3 4">
    <name type="scientific">Manihot esculenta</name>
    <name type="common">Cassava</name>
    <name type="synonym">Jatropha manihot</name>
    <dbReference type="NCBI Taxonomy" id="3983"/>
    <lineage>
        <taxon>Eukaryota</taxon>
        <taxon>Viridiplantae</taxon>
        <taxon>Streptophyta</taxon>
        <taxon>Embryophyta</taxon>
        <taxon>Tracheophyta</taxon>
        <taxon>Spermatophyta</taxon>
        <taxon>Magnoliopsida</taxon>
        <taxon>eudicotyledons</taxon>
        <taxon>Gunneridae</taxon>
        <taxon>Pentapetalae</taxon>
        <taxon>rosids</taxon>
        <taxon>fabids</taxon>
        <taxon>Malpighiales</taxon>
        <taxon>Euphorbiaceae</taxon>
        <taxon>Crotonoideae</taxon>
        <taxon>Manihoteae</taxon>
        <taxon>Manihot</taxon>
    </lineage>
</organism>
<dbReference type="InterPro" id="IPR026961">
    <property type="entry name" value="PGG_dom"/>
</dbReference>
<evidence type="ECO:0000259" key="2">
    <source>
        <dbReference type="Pfam" id="PF13962"/>
    </source>
</evidence>